<dbReference type="InParanoid" id="D2V4Z0"/>
<proteinExistence type="predicted"/>
<gene>
    <name evidence="2" type="ORF">NAEGRDRAFT_63954</name>
</gene>
<dbReference type="InterPro" id="IPR046350">
    <property type="entry name" value="Cystatin_sf"/>
</dbReference>
<organism evidence="3">
    <name type="scientific">Naegleria gruberi</name>
    <name type="common">Amoeba</name>
    <dbReference type="NCBI Taxonomy" id="5762"/>
    <lineage>
        <taxon>Eukaryota</taxon>
        <taxon>Discoba</taxon>
        <taxon>Heterolobosea</taxon>
        <taxon>Tetramitia</taxon>
        <taxon>Eutetramitia</taxon>
        <taxon>Vahlkampfiidae</taxon>
        <taxon>Naegleria</taxon>
    </lineage>
</organism>
<name>D2V4Z0_NAEGR</name>
<dbReference type="OrthoDB" id="1908104at2759"/>
<dbReference type="Pfam" id="PF00031">
    <property type="entry name" value="Cystatin"/>
    <property type="match status" value="1"/>
</dbReference>
<dbReference type="KEGG" id="ngr:NAEGRDRAFT_63954"/>
<dbReference type="RefSeq" id="XP_002680758.1">
    <property type="nucleotide sequence ID" value="XM_002680712.1"/>
</dbReference>
<evidence type="ECO:0000313" key="2">
    <source>
        <dbReference type="EMBL" id="EFC48014.1"/>
    </source>
</evidence>
<dbReference type="Gene3D" id="3.10.450.10">
    <property type="match status" value="1"/>
</dbReference>
<dbReference type="VEuPathDB" id="AmoebaDB:NAEGRDRAFT_63954"/>
<feature type="domain" description="Cystatin" evidence="1">
    <location>
        <begin position="79"/>
        <end position="122"/>
    </location>
</feature>
<reference evidence="2 3" key="1">
    <citation type="journal article" date="2010" name="Cell">
        <title>The genome of Naegleria gruberi illuminates early eukaryotic versatility.</title>
        <authorList>
            <person name="Fritz-Laylin L.K."/>
            <person name="Prochnik S.E."/>
            <person name="Ginger M.L."/>
            <person name="Dacks J.B."/>
            <person name="Carpenter M.L."/>
            <person name="Field M.C."/>
            <person name="Kuo A."/>
            <person name="Paredez A."/>
            <person name="Chapman J."/>
            <person name="Pham J."/>
            <person name="Shu S."/>
            <person name="Neupane R."/>
            <person name="Cipriano M."/>
            <person name="Mancuso J."/>
            <person name="Tu H."/>
            <person name="Salamov A."/>
            <person name="Lindquist E."/>
            <person name="Shapiro H."/>
            <person name="Lucas S."/>
            <person name="Grigoriev I.V."/>
            <person name="Cande W.Z."/>
            <person name="Fulton C."/>
            <person name="Rokhsar D.S."/>
            <person name="Dawson S.C."/>
        </authorList>
    </citation>
    <scope>NUCLEOTIDE SEQUENCE [LARGE SCALE GENOMIC DNA]</scope>
    <source>
        <strain evidence="2 3">NEG-M</strain>
    </source>
</reference>
<keyword evidence="3" id="KW-1185">Reference proteome</keyword>
<dbReference type="AlphaFoldDB" id="D2V4Z0"/>
<dbReference type="InterPro" id="IPR018073">
    <property type="entry name" value="Prot_inh_cystat_CS"/>
</dbReference>
<dbReference type="InterPro" id="IPR000010">
    <property type="entry name" value="Cystatin_dom"/>
</dbReference>
<dbReference type="CDD" id="cd00042">
    <property type="entry name" value="CY"/>
    <property type="match status" value="1"/>
</dbReference>
<dbReference type="SUPFAM" id="SSF54403">
    <property type="entry name" value="Cystatin/monellin"/>
    <property type="match status" value="1"/>
</dbReference>
<evidence type="ECO:0000259" key="1">
    <source>
        <dbReference type="Pfam" id="PF00031"/>
    </source>
</evidence>
<dbReference type="GeneID" id="8849637"/>
<sequence>MNCNRHRRYHSKQQQPLLLTTIIAAVLIIFAWLQASRALDLGQSVDNQLVRPGGKFPMTNQTLIEELSNFIVSNSSLNQICSVQRVINPQQQIVAGTMYYMTIQVSRIKPGSGYTTAQCGTVNPANLEVVCEEVKIFKPLNSNTYQIKNETIVTCPP</sequence>
<evidence type="ECO:0000313" key="3">
    <source>
        <dbReference type="Proteomes" id="UP000006671"/>
    </source>
</evidence>
<dbReference type="PROSITE" id="PS00287">
    <property type="entry name" value="CYSTATIN"/>
    <property type="match status" value="1"/>
</dbReference>
<dbReference type="Proteomes" id="UP000006671">
    <property type="component" value="Unassembled WGS sequence"/>
</dbReference>
<dbReference type="GO" id="GO:0004869">
    <property type="term" value="F:cysteine-type endopeptidase inhibitor activity"/>
    <property type="evidence" value="ECO:0007669"/>
    <property type="project" value="InterPro"/>
</dbReference>
<accession>D2V4Z0</accession>
<dbReference type="EMBL" id="GG738852">
    <property type="protein sequence ID" value="EFC48014.1"/>
    <property type="molecule type" value="Genomic_DNA"/>
</dbReference>
<protein>
    <submittedName>
        <fullName evidence="2">Predicted protein</fullName>
    </submittedName>
</protein>